<evidence type="ECO:0000259" key="5">
    <source>
        <dbReference type="Pfam" id="PF04198"/>
    </source>
</evidence>
<dbReference type="InterPro" id="IPR037171">
    <property type="entry name" value="NagB/RpiA_transferase-like"/>
</dbReference>
<dbReference type="SUPFAM" id="SSF100950">
    <property type="entry name" value="NagB/RpiA/CoA transferase-like"/>
    <property type="match status" value="1"/>
</dbReference>
<gene>
    <name evidence="6" type="ORF">GCM10011376_31390</name>
</gene>
<dbReference type="RefSeq" id="WP_191280435.1">
    <property type="nucleotide sequence ID" value="NZ_BNAD01000011.1"/>
</dbReference>
<organism evidence="6 7">
    <name type="scientific">Nocardioides flavus</name>
    <name type="common">ex Wang et al. 2016</name>
    <dbReference type="NCBI Taxonomy" id="2058780"/>
    <lineage>
        <taxon>Bacteria</taxon>
        <taxon>Bacillati</taxon>
        <taxon>Actinomycetota</taxon>
        <taxon>Actinomycetes</taxon>
        <taxon>Propionibacteriales</taxon>
        <taxon>Nocardioidaceae</taxon>
        <taxon>Nocardioides</taxon>
    </lineage>
</organism>
<dbReference type="InterPro" id="IPR036388">
    <property type="entry name" value="WH-like_DNA-bd_sf"/>
</dbReference>
<dbReference type="Gene3D" id="1.10.10.10">
    <property type="entry name" value="Winged helix-like DNA-binding domain superfamily/Winged helix DNA-binding domain"/>
    <property type="match status" value="1"/>
</dbReference>
<dbReference type="PANTHER" id="PTHR34294">
    <property type="entry name" value="TRANSCRIPTIONAL REGULATOR-RELATED"/>
    <property type="match status" value="1"/>
</dbReference>
<name>A0ABQ3HQS5_9ACTN</name>
<evidence type="ECO:0000256" key="3">
    <source>
        <dbReference type="ARBA" id="ARBA00023125"/>
    </source>
</evidence>
<feature type="domain" description="Sugar-binding" evidence="5">
    <location>
        <begin position="63"/>
        <end position="307"/>
    </location>
</feature>
<dbReference type="InterPro" id="IPR007324">
    <property type="entry name" value="Sugar-bd_dom_put"/>
</dbReference>
<reference evidence="7" key="1">
    <citation type="journal article" date="2019" name="Int. J. Syst. Evol. Microbiol.">
        <title>The Global Catalogue of Microorganisms (GCM) 10K type strain sequencing project: providing services to taxonomists for standard genome sequencing and annotation.</title>
        <authorList>
            <consortium name="The Broad Institute Genomics Platform"/>
            <consortium name="The Broad Institute Genome Sequencing Center for Infectious Disease"/>
            <person name="Wu L."/>
            <person name="Ma J."/>
        </authorList>
    </citation>
    <scope>NUCLEOTIDE SEQUENCE [LARGE SCALE GENOMIC DNA]</scope>
    <source>
        <strain evidence="7">CGMCC 1.12791</strain>
    </source>
</reference>
<evidence type="ECO:0000256" key="1">
    <source>
        <dbReference type="ARBA" id="ARBA00010466"/>
    </source>
</evidence>
<keyword evidence="3" id="KW-0238">DNA-binding</keyword>
<protein>
    <submittedName>
        <fullName evidence="6">Transcriptional regulator</fullName>
    </submittedName>
</protein>
<keyword evidence="4" id="KW-0804">Transcription</keyword>
<evidence type="ECO:0000256" key="4">
    <source>
        <dbReference type="ARBA" id="ARBA00023163"/>
    </source>
</evidence>
<dbReference type="EMBL" id="BNAD01000011">
    <property type="protein sequence ID" value="GHE18529.1"/>
    <property type="molecule type" value="Genomic_DNA"/>
</dbReference>
<dbReference type="InterPro" id="IPR051054">
    <property type="entry name" value="SorC_transcr_regulators"/>
</dbReference>
<evidence type="ECO:0000313" key="7">
    <source>
        <dbReference type="Proteomes" id="UP000597341"/>
    </source>
</evidence>
<keyword evidence="7" id="KW-1185">Reference proteome</keyword>
<evidence type="ECO:0000313" key="6">
    <source>
        <dbReference type="EMBL" id="GHE18529.1"/>
    </source>
</evidence>
<comment type="similarity">
    <text evidence="1">Belongs to the SorC transcriptional regulatory family.</text>
</comment>
<sequence length="319" mass="34644">MDEAQWRLLSSIARRFYLEDASKTELADEFKISRFRVARLLQQAREQGVVTIEIHDRDEPRDDLSAELAHHLGIAECVVVKAGDTGDDNRRRLARAAAPRIARTIRDGDVLGLTWGRTLVAIGEELPALPPCTVIQLTGIVGNDLRQSPVEVIRRISGRSSVEAVAVFAPLFAASESAAATFRSDPSIEAALSRYEQLALAVVAVGSWDPPITQLGPLLRDEERAELEREGVVAEIAGIFFRADGSVIETDVTRRRISVTADELRRTPRVMAVAGSSEKADAIAAVSRSGILSCLVTDDRAATALLRLPPAERAVPAEL</sequence>
<dbReference type="PANTHER" id="PTHR34294:SF1">
    <property type="entry name" value="TRANSCRIPTIONAL REGULATOR LSRR"/>
    <property type="match status" value="1"/>
</dbReference>
<dbReference type="Gene3D" id="3.40.50.1360">
    <property type="match status" value="1"/>
</dbReference>
<proteinExistence type="inferred from homology"/>
<accession>A0ABQ3HQS5</accession>
<evidence type="ECO:0000256" key="2">
    <source>
        <dbReference type="ARBA" id="ARBA00023015"/>
    </source>
</evidence>
<dbReference type="Proteomes" id="UP000597341">
    <property type="component" value="Unassembled WGS sequence"/>
</dbReference>
<comment type="caution">
    <text evidence="6">The sequence shown here is derived from an EMBL/GenBank/DDBJ whole genome shotgun (WGS) entry which is preliminary data.</text>
</comment>
<keyword evidence="2" id="KW-0805">Transcription regulation</keyword>
<dbReference type="Pfam" id="PF04198">
    <property type="entry name" value="Sugar-bind"/>
    <property type="match status" value="1"/>
</dbReference>